<organism evidence="10 11">
    <name type="scientific">Lophiostoma macrostomum CBS 122681</name>
    <dbReference type="NCBI Taxonomy" id="1314788"/>
    <lineage>
        <taxon>Eukaryota</taxon>
        <taxon>Fungi</taxon>
        <taxon>Dikarya</taxon>
        <taxon>Ascomycota</taxon>
        <taxon>Pezizomycotina</taxon>
        <taxon>Dothideomycetes</taxon>
        <taxon>Pleosporomycetidae</taxon>
        <taxon>Pleosporales</taxon>
        <taxon>Lophiostomataceae</taxon>
        <taxon>Lophiostoma</taxon>
    </lineage>
</organism>
<dbReference type="GO" id="GO:0003712">
    <property type="term" value="F:transcription coregulator activity"/>
    <property type="evidence" value="ECO:0007669"/>
    <property type="project" value="InterPro"/>
</dbReference>
<keyword evidence="4 8" id="KW-0805">Transcription regulation</keyword>
<keyword evidence="8" id="KW-0010">Activator</keyword>
<gene>
    <name evidence="8" type="primary">MED17</name>
    <name evidence="10" type="ORF">K491DRAFT_587871</name>
</gene>
<evidence type="ECO:0000256" key="4">
    <source>
        <dbReference type="ARBA" id="ARBA00023015"/>
    </source>
</evidence>
<dbReference type="Gene3D" id="6.10.250.2620">
    <property type="match status" value="1"/>
</dbReference>
<dbReference type="PANTHER" id="PTHR13114:SF7">
    <property type="entry name" value="MEDIATOR OF RNA POLYMERASE II TRANSCRIPTION SUBUNIT 17"/>
    <property type="match status" value="1"/>
</dbReference>
<evidence type="ECO:0000256" key="5">
    <source>
        <dbReference type="ARBA" id="ARBA00023163"/>
    </source>
</evidence>
<sequence length="658" mass="73167">MSGLDSLTNVALRPWPAPKKERLEPEDLLSQVEQLARERGFLRYVTEESLQEEIATGKDVTQQAAEDDEPGTQKESQTREDRLKELGTAKNELTTELEWAQFAACNALDLISLILSKDPTKTVDRSFSALFQAQKVPHASFGISKTVDLPSERQQDRDRIEQDGQRQKLVARGSRMQALDRATDSLLSAAKQFETEVSKEAEYWEEILSISQKGWSIQRLRREGQSSMFAVRYGLPEASDHFKARGLAPLRMDKDGAIILDPALTLQPKTLRVRISDKGNVVGTSCLPLETSKADDLAIENSIRLARESLLEEELYHELSMETRQLLAYGVELRDSTVHIPIPGNGANMPQRKILIDCVVRDDNDPPIHENHSQDSRAQSVAEGLRLLLAHEHRMRLFRRSQMPPPLTQHKRQKQNPPFLRTLLAMFSHLDAVECLQAYLESTIRILSSAGLNVASQVSRETAWESLTRKIESSTRKDLSSVDQIFEAFIKPFDARATLSLPSSSSLDSEQLHIAVRTLFNSPNYGTEFKVTLPPAILSALNIPGDQRRDIKFTSADEVGSYLNWVLSLDLSHNLLRRQNPTSASVTSKNTRITIIRKDGSKKIPKDIIVELANDQLTVAIGASPMLGGAASALKFTWDGTAGAPSISAKVKALLGGG</sequence>
<evidence type="ECO:0000256" key="9">
    <source>
        <dbReference type="SAM" id="MobiDB-lite"/>
    </source>
</evidence>
<protein>
    <recommendedName>
        <fullName evidence="3 8">Mediator of RNA polymerase II transcription subunit 17</fullName>
    </recommendedName>
    <alternativeName>
        <fullName evidence="7 8">Mediator complex subunit 17</fullName>
    </alternativeName>
</protein>
<evidence type="ECO:0000256" key="7">
    <source>
        <dbReference type="ARBA" id="ARBA00032014"/>
    </source>
</evidence>
<accession>A0A6A6TNA0</accession>
<keyword evidence="6 8" id="KW-0539">Nucleus</keyword>
<comment type="function">
    <text evidence="8">Component of the Mediator complex, a coactivator involved in the regulated transcription of nearly all RNA polymerase II-dependent genes. Mediator functions as a bridge to convey information from gene-specific regulatory proteins to the basal RNA polymerase II transcription machinery. Mediator is recruited to promoters by direct interactions with regulatory proteins and serves as a scaffold for the assembly of a functional preinitiation complex with RNA polymerase II and the general transcription factors.</text>
</comment>
<dbReference type="EMBL" id="MU004295">
    <property type="protein sequence ID" value="KAF2661232.1"/>
    <property type="molecule type" value="Genomic_DNA"/>
</dbReference>
<dbReference type="GO" id="GO:0070847">
    <property type="term" value="C:core mediator complex"/>
    <property type="evidence" value="ECO:0007669"/>
    <property type="project" value="TreeGrafter"/>
</dbReference>
<reference evidence="10" key="1">
    <citation type="journal article" date="2020" name="Stud. Mycol.">
        <title>101 Dothideomycetes genomes: a test case for predicting lifestyles and emergence of pathogens.</title>
        <authorList>
            <person name="Haridas S."/>
            <person name="Albert R."/>
            <person name="Binder M."/>
            <person name="Bloem J."/>
            <person name="Labutti K."/>
            <person name="Salamov A."/>
            <person name="Andreopoulos B."/>
            <person name="Baker S."/>
            <person name="Barry K."/>
            <person name="Bills G."/>
            <person name="Bluhm B."/>
            <person name="Cannon C."/>
            <person name="Castanera R."/>
            <person name="Culley D."/>
            <person name="Daum C."/>
            <person name="Ezra D."/>
            <person name="Gonzalez J."/>
            <person name="Henrissat B."/>
            <person name="Kuo A."/>
            <person name="Liang C."/>
            <person name="Lipzen A."/>
            <person name="Lutzoni F."/>
            <person name="Magnuson J."/>
            <person name="Mondo S."/>
            <person name="Nolan M."/>
            <person name="Ohm R."/>
            <person name="Pangilinan J."/>
            <person name="Park H.-J."/>
            <person name="Ramirez L."/>
            <person name="Alfaro M."/>
            <person name="Sun H."/>
            <person name="Tritt A."/>
            <person name="Yoshinaga Y."/>
            <person name="Zwiers L.-H."/>
            <person name="Turgeon B."/>
            <person name="Goodwin S."/>
            <person name="Spatafora J."/>
            <person name="Crous P."/>
            <person name="Grigoriev I."/>
        </authorList>
    </citation>
    <scope>NUCLEOTIDE SEQUENCE</scope>
    <source>
        <strain evidence="10">CBS 122681</strain>
    </source>
</reference>
<keyword evidence="5 8" id="KW-0804">Transcription</keyword>
<dbReference type="Proteomes" id="UP000799324">
    <property type="component" value="Unassembled WGS sequence"/>
</dbReference>
<evidence type="ECO:0000256" key="1">
    <source>
        <dbReference type="ARBA" id="ARBA00004123"/>
    </source>
</evidence>
<evidence type="ECO:0000256" key="3">
    <source>
        <dbReference type="ARBA" id="ARBA00019610"/>
    </source>
</evidence>
<dbReference type="PANTHER" id="PTHR13114">
    <property type="entry name" value="MEDIATOR OF RNA POLYMERASE II TRANSCRIPTION SUBUNIT 17"/>
    <property type="match status" value="1"/>
</dbReference>
<feature type="region of interest" description="Disordered" evidence="9">
    <location>
        <begin position="1"/>
        <end position="26"/>
    </location>
</feature>
<comment type="similarity">
    <text evidence="2 8">Belongs to the Mediator complex subunit 17 family.</text>
</comment>
<comment type="subunit">
    <text evidence="8">Component of the Mediator complex.</text>
</comment>
<feature type="region of interest" description="Disordered" evidence="9">
    <location>
        <begin position="53"/>
        <end position="81"/>
    </location>
</feature>
<dbReference type="OrthoDB" id="5319830at2759"/>
<dbReference type="InterPro" id="IPR019313">
    <property type="entry name" value="Mediator_Med17"/>
</dbReference>
<dbReference type="GO" id="GO:0006357">
    <property type="term" value="P:regulation of transcription by RNA polymerase II"/>
    <property type="evidence" value="ECO:0007669"/>
    <property type="project" value="InterPro"/>
</dbReference>
<comment type="subcellular location">
    <subcellularLocation>
        <location evidence="1 8">Nucleus</location>
    </subcellularLocation>
</comment>
<dbReference type="GO" id="GO:0016592">
    <property type="term" value="C:mediator complex"/>
    <property type="evidence" value="ECO:0007669"/>
    <property type="project" value="InterPro"/>
</dbReference>
<proteinExistence type="inferred from homology"/>
<dbReference type="Pfam" id="PF10156">
    <property type="entry name" value="Med17"/>
    <property type="match status" value="1"/>
</dbReference>
<dbReference type="AlphaFoldDB" id="A0A6A6TNA0"/>
<evidence type="ECO:0000313" key="10">
    <source>
        <dbReference type="EMBL" id="KAF2661232.1"/>
    </source>
</evidence>
<evidence type="ECO:0000256" key="6">
    <source>
        <dbReference type="ARBA" id="ARBA00023242"/>
    </source>
</evidence>
<evidence type="ECO:0000313" key="11">
    <source>
        <dbReference type="Proteomes" id="UP000799324"/>
    </source>
</evidence>
<keyword evidence="11" id="KW-1185">Reference proteome</keyword>
<evidence type="ECO:0000256" key="2">
    <source>
        <dbReference type="ARBA" id="ARBA00005635"/>
    </source>
</evidence>
<evidence type="ECO:0000256" key="8">
    <source>
        <dbReference type="RuleBase" id="RU364140"/>
    </source>
</evidence>
<name>A0A6A6TNA0_9PLEO</name>